<dbReference type="EMBL" id="JAQSVD010000015">
    <property type="protein sequence ID" value="MDE1472493.1"/>
    <property type="molecule type" value="Genomic_DNA"/>
</dbReference>
<keyword evidence="5" id="KW-1185">Reference proteome</keyword>
<accession>A0ABT5UUZ3</accession>
<dbReference type="PANTHER" id="PTHR30548:SF2">
    <property type="entry name" value="2-HYDROXYACYL-COA DEHYDRATASE,D-COMPONENT"/>
    <property type="match status" value="1"/>
</dbReference>
<evidence type="ECO:0000313" key="4">
    <source>
        <dbReference type="EMBL" id="MDE1472493.1"/>
    </source>
</evidence>
<evidence type="ECO:0000313" key="5">
    <source>
        <dbReference type="Proteomes" id="UP001215087"/>
    </source>
</evidence>
<proteinExistence type="inferred from homology"/>
<comment type="caution">
    <text evidence="4">The sequence shown here is derived from an EMBL/GenBank/DDBJ whole genome shotgun (WGS) entry which is preliminary data.</text>
</comment>
<dbReference type="Proteomes" id="UP001215087">
    <property type="component" value="Unassembled WGS sequence"/>
</dbReference>
<dbReference type="RefSeq" id="WP_227209115.1">
    <property type="nucleotide sequence ID" value="NZ_CP171347.1"/>
</dbReference>
<dbReference type="PANTHER" id="PTHR30548">
    <property type="entry name" value="2-HYDROXYGLUTARYL-COA DEHYDRATASE, D-COMPONENT-RELATED"/>
    <property type="match status" value="1"/>
</dbReference>
<keyword evidence="3" id="KW-0411">Iron-sulfur</keyword>
<name>A0ABT5UUZ3_EUBLI</name>
<gene>
    <name evidence="4" type="ORF">PTZ04_19725</name>
</gene>
<comment type="cofactor">
    <cofactor evidence="1">
        <name>[4Fe-4S] cluster</name>
        <dbReference type="ChEBI" id="CHEBI:49883"/>
    </cofactor>
</comment>
<dbReference type="Pfam" id="PF06050">
    <property type="entry name" value="HGD-D"/>
    <property type="match status" value="1"/>
</dbReference>
<dbReference type="InterPro" id="IPR010327">
    <property type="entry name" value="FldB/FldC_alpha/beta"/>
</dbReference>
<comment type="similarity">
    <text evidence="2">Belongs to the FldB/FldC dehydratase alpha/beta subunit family.</text>
</comment>
<keyword evidence="3" id="KW-0408">Iron</keyword>
<sequence>MTVTSNNLKDNAKLFGEVFTEAIKLEMANYDHRQIIEVLKKKFDPDKLKPLFTGQVSIKDAVKQYLNGSGLQDIMEDKTGLYKHREWRGPKDTAYDYYKWLELWGILGKWLFKHPVTNVSALLRYRWMTIYLTTPSFFDHAVPGFRGTMLRAGRKNLNTIARLLTSNMEKIFSADENINPVNENSKKYICIDAYMPKIITAGFAEHEGVLTHMVPHYLPSIINHHSPEHYLDVTESYGVPADVCGLPSMESGVAIEDDFPKMGCCYISTNMPCDGSIMASTILDRRFKMPTYVLNTPLRHTQEDVQEYAIAELKDCIQFMEEHTGEKYDYNLLKEACEAWNEQNALRLEKWEMNATETAPHYGSSNWMYRVFTYQDSSGNPVALKNDRQVNKLLRKSMNKPRVYPAVSRHRALVWGTIANMYSAMDEWMLNCWGIECVFQFIEHQGHTPIDTSSVDTMLTGVAKVIQEATMRVHSKGGYNVYTDDMWTLIEQYNCDMLIMFDQISCKGPAGVSGLIEEEARRRGIKMVWLKQDLVDPRTISRRDMRDQLNKYMEAVMNEEPVDPTLKDFDDSESW</sequence>
<keyword evidence="3" id="KW-0479">Metal-binding</keyword>
<evidence type="ECO:0000256" key="3">
    <source>
        <dbReference type="ARBA" id="ARBA00023014"/>
    </source>
</evidence>
<reference evidence="4 5" key="1">
    <citation type="submission" date="2023-02" db="EMBL/GenBank/DDBJ databases">
        <title>Comparative genome analysis of Eubacterium limosum species.</title>
        <authorList>
            <person name="Bak J.E."/>
        </authorList>
    </citation>
    <scope>NUCLEOTIDE SEQUENCE [LARGE SCALE GENOMIC DNA]</scope>
    <source>
        <strain evidence="4 5">KGMB01548</strain>
    </source>
</reference>
<dbReference type="Gene3D" id="3.40.50.11890">
    <property type="match status" value="1"/>
</dbReference>
<evidence type="ECO:0000256" key="2">
    <source>
        <dbReference type="ARBA" id="ARBA00005806"/>
    </source>
</evidence>
<organism evidence="4 5">
    <name type="scientific">Eubacterium limosum</name>
    <dbReference type="NCBI Taxonomy" id="1736"/>
    <lineage>
        <taxon>Bacteria</taxon>
        <taxon>Bacillati</taxon>
        <taxon>Bacillota</taxon>
        <taxon>Clostridia</taxon>
        <taxon>Eubacteriales</taxon>
        <taxon>Eubacteriaceae</taxon>
        <taxon>Eubacterium</taxon>
    </lineage>
</organism>
<protein>
    <submittedName>
        <fullName evidence="4">2-hydroxyacyl-CoA dehydratase family protein</fullName>
    </submittedName>
</protein>
<evidence type="ECO:0000256" key="1">
    <source>
        <dbReference type="ARBA" id="ARBA00001966"/>
    </source>
</evidence>